<dbReference type="PROSITE" id="PS51409">
    <property type="entry name" value="ARGINASE_2"/>
    <property type="match status" value="1"/>
</dbReference>
<dbReference type="GO" id="GO:0006941">
    <property type="term" value="P:striated muscle contraction"/>
    <property type="evidence" value="ECO:0007669"/>
    <property type="project" value="Ensembl"/>
</dbReference>
<evidence type="ECO:0000256" key="14">
    <source>
        <dbReference type="SAM" id="MobiDB-lite"/>
    </source>
</evidence>
<evidence type="ECO:0000256" key="7">
    <source>
        <dbReference type="ARBA" id="ARBA00022801"/>
    </source>
</evidence>
<keyword evidence="7 12" id="KW-0378">Hydrolase</keyword>
<comment type="cofactor">
    <cofactor evidence="10 13">
        <name>Mn(2+)</name>
        <dbReference type="ChEBI" id="CHEBI:29035"/>
    </cofactor>
    <text evidence="10 13">Binds 2 manganese ions per subunit.</text>
</comment>
<feature type="binding site" evidence="10">
    <location>
        <position position="253"/>
    </location>
    <ligand>
        <name>Mn(2+)</name>
        <dbReference type="ChEBI" id="CHEBI:29035"/>
        <label>1</label>
    </ligand>
</feature>
<dbReference type="GO" id="GO:1900425">
    <property type="term" value="P:negative regulation of defense response to bacterium"/>
    <property type="evidence" value="ECO:0007669"/>
    <property type="project" value="Ensembl"/>
</dbReference>
<dbReference type="UniPathway" id="UPA00158">
    <property type="reaction ID" value="UER00270"/>
</dbReference>
<dbReference type="CDD" id="cd09989">
    <property type="entry name" value="Arginase"/>
    <property type="match status" value="1"/>
</dbReference>
<dbReference type="PIRSF" id="PIRSF036979">
    <property type="entry name" value="Arginase"/>
    <property type="match status" value="1"/>
</dbReference>
<name>A0A8D0HE18_SPHPU</name>
<dbReference type="GeneTree" id="ENSGT00950000183195"/>
<dbReference type="InterPro" id="IPR020855">
    <property type="entry name" value="Ureohydrolase_Mn_BS"/>
</dbReference>
<comment type="similarity">
    <text evidence="11 12">Belongs to the arginase family.</text>
</comment>
<dbReference type="GO" id="GO:0001657">
    <property type="term" value="P:ureteric bud development"/>
    <property type="evidence" value="ECO:0007669"/>
    <property type="project" value="Ensembl"/>
</dbReference>
<sequence>AMSLLSFARLLTKQADGVVQRHKPAHSVALVGAPFSRGQKRRGVDHGPAAIRNAGLLERLSGLGCQVYDFGDLIFTQVPNDEVYNKLVKYPRSVGLASQVLADAVSGAVAAGHSCVTVGGDHSLALGSISGHTRQYPHLSVIWVDAHADINTPLTTQSGNLHGQPVSFLLRELQDKMPQLPGFSWLKPCLSSSDIVYIGLRDVDPAEHYILKNYDIQYFSMRDIDRLGIQKVMERTLDHLTGRRQSPIHLSFDIDAFDPSLAPATGTPVLGGLTYREGMYIAEEIHNTGLLSAVDLVEVNPLLVATQEQANATASLAVDVIATCFGQTREGAHVVYDDLPTPSSPDESDSEEQVRI</sequence>
<dbReference type="GO" id="GO:0004053">
    <property type="term" value="F:arginase activity"/>
    <property type="evidence" value="ECO:0007669"/>
    <property type="project" value="UniProtKB-EC"/>
</dbReference>
<evidence type="ECO:0000256" key="10">
    <source>
        <dbReference type="PIRSR" id="PIRSR036979-1"/>
    </source>
</evidence>
<dbReference type="InterPro" id="IPR006035">
    <property type="entry name" value="Ureohydrolase"/>
</dbReference>
<feature type="binding site" evidence="10">
    <location>
        <position position="145"/>
    </location>
    <ligand>
        <name>Mn(2+)</name>
        <dbReference type="ChEBI" id="CHEBI:29035"/>
        <label>1</label>
    </ligand>
</feature>
<dbReference type="GO" id="GO:2000562">
    <property type="term" value="P:negative regulation of CD4-positive, alpha-beta T cell proliferation"/>
    <property type="evidence" value="ECO:0007669"/>
    <property type="project" value="Ensembl"/>
</dbReference>
<dbReference type="PROSITE" id="PS01053">
    <property type="entry name" value="ARGINASE_1"/>
    <property type="match status" value="1"/>
</dbReference>
<dbReference type="Ensembl" id="ENSSPUT00000019127.1">
    <property type="protein sequence ID" value="ENSSPUP00000017961.1"/>
    <property type="gene ID" value="ENSSPUG00000013882.1"/>
</dbReference>
<comment type="pathway">
    <text evidence="1 13">Nitrogen metabolism; urea cycle; L-ornithine and urea from L-arginine: step 1/1.</text>
</comment>
<feature type="binding site" evidence="10">
    <location>
        <position position="147"/>
    </location>
    <ligand>
        <name>Mn(2+)</name>
        <dbReference type="ChEBI" id="CHEBI:29035"/>
        <label>1</label>
    </ligand>
</feature>
<keyword evidence="16" id="KW-1185">Reference proteome</keyword>
<dbReference type="InterPro" id="IPR023696">
    <property type="entry name" value="Ureohydrolase_dom_sf"/>
</dbReference>
<dbReference type="PANTHER" id="PTHR43782">
    <property type="entry name" value="ARGINASE"/>
    <property type="match status" value="1"/>
</dbReference>
<evidence type="ECO:0000256" key="2">
    <source>
        <dbReference type="ARBA" id="ARBA00011233"/>
    </source>
</evidence>
<evidence type="ECO:0000256" key="12">
    <source>
        <dbReference type="RuleBase" id="RU003684"/>
    </source>
</evidence>
<evidence type="ECO:0000256" key="13">
    <source>
        <dbReference type="RuleBase" id="RU361159"/>
    </source>
</evidence>
<dbReference type="GO" id="GO:0000050">
    <property type="term" value="P:urea cycle"/>
    <property type="evidence" value="ECO:0007669"/>
    <property type="project" value="UniProtKB-UniPathway"/>
</dbReference>
<evidence type="ECO:0000256" key="9">
    <source>
        <dbReference type="ARBA" id="ARBA00047391"/>
    </source>
</evidence>
<proteinExistence type="inferred from homology"/>
<keyword evidence="5 13" id="KW-0056">Arginine metabolism</keyword>
<dbReference type="GO" id="GO:0030145">
    <property type="term" value="F:manganese ion binding"/>
    <property type="evidence" value="ECO:0007669"/>
    <property type="project" value="TreeGrafter"/>
</dbReference>
<dbReference type="OMA" id="YKEFRYA"/>
<evidence type="ECO:0000256" key="4">
    <source>
        <dbReference type="ARBA" id="ARBA00022436"/>
    </source>
</evidence>
<dbReference type="SUPFAM" id="SSF52768">
    <property type="entry name" value="Arginase/deacetylase"/>
    <property type="match status" value="1"/>
</dbReference>
<comment type="catalytic activity">
    <reaction evidence="9 13">
        <text>L-arginine + H2O = urea + L-ornithine</text>
        <dbReference type="Rhea" id="RHEA:20569"/>
        <dbReference type="ChEBI" id="CHEBI:15377"/>
        <dbReference type="ChEBI" id="CHEBI:16199"/>
        <dbReference type="ChEBI" id="CHEBI:32682"/>
        <dbReference type="ChEBI" id="CHEBI:46911"/>
        <dbReference type="EC" id="3.5.3.1"/>
    </reaction>
</comment>
<reference evidence="15" key="2">
    <citation type="submission" date="2025-09" db="UniProtKB">
        <authorList>
            <consortium name="Ensembl"/>
        </authorList>
    </citation>
    <scope>IDENTIFICATION</scope>
</reference>
<protein>
    <recommendedName>
        <fullName evidence="3 13">Arginase</fullName>
        <ecNumber evidence="3 13">3.5.3.1</ecNumber>
    </recommendedName>
</protein>
<dbReference type="GO" id="GO:2000774">
    <property type="term" value="P:positive regulation of cellular senescence"/>
    <property type="evidence" value="ECO:0007669"/>
    <property type="project" value="Ensembl"/>
</dbReference>
<organism evidence="15 16">
    <name type="scientific">Sphenodon punctatus</name>
    <name type="common">Tuatara</name>
    <name type="synonym">Hatteria punctata</name>
    <dbReference type="NCBI Taxonomy" id="8508"/>
    <lineage>
        <taxon>Eukaryota</taxon>
        <taxon>Metazoa</taxon>
        <taxon>Chordata</taxon>
        <taxon>Craniata</taxon>
        <taxon>Vertebrata</taxon>
        <taxon>Euteleostomi</taxon>
        <taxon>Lepidosauria</taxon>
        <taxon>Sphenodontia</taxon>
        <taxon>Sphenodontidae</taxon>
        <taxon>Sphenodon</taxon>
    </lineage>
</organism>
<accession>A0A8D0HE18</accession>
<dbReference type="GO" id="GO:1905403">
    <property type="term" value="P:negative regulation of activated CD8-positive, alpha-beta T cell apoptotic process"/>
    <property type="evidence" value="ECO:0007669"/>
    <property type="project" value="Ensembl"/>
</dbReference>
<dbReference type="GO" id="GO:0032651">
    <property type="term" value="P:regulation of interleukin-1 beta production"/>
    <property type="evidence" value="ECO:0007669"/>
    <property type="project" value="Ensembl"/>
</dbReference>
<keyword evidence="6 10" id="KW-0479">Metal-binding</keyword>
<evidence type="ECO:0000313" key="16">
    <source>
        <dbReference type="Proteomes" id="UP000694392"/>
    </source>
</evidence>
<dbReference type="GO" id="GO:0032696">
    <property type="term" value="P:negative regulation of interleukin-13 production"/>
    <property type="evidence" value="ECO:0007669"/>
    <property type="project" value="Ensembl"/>
</dbReference>
<gene>
    <name evidence="15" type="primary">ARG2</name>
</gene>
<feature type="binding site" evidence="10">
    <location>
        <position position="255"/>
    </location>
    <ligand>
        <name>Mn(2+)</name>
        <dbReference type="ChEBI" id="CHEBI:29035"/>
        <label>1</label>
    </ligand>
</feature>
<evidence type="ECO:0000313" key="15">
    <source>
        <dbReference type="Ensembl" id="ENSSPUP00000017961.1"/>
    </source>
</evidence>
<dbReference type="Gene3D" id="3.40.800.10">
    <property type="entry name" value="Ureohydrolase domain"/>
    <property type="match status" value="1"/>
</dbReference>
<comment type="subunit">
    <text evidence="2">Homotrimer.</text>
</comment>
<dbReference type="GO" id="GO:0071641">
    <property type="term" value="P:negative regulation of macrophage inflammatory protein 1 alpha production"/>
    <property type="evidence" value="ECO:0007669"/>
    <property type="project" value="Ensembl"/>
</dbReference>
<feature type="region of interest" description="Disordered" evidence="14">
    <location>
        <begin position="337"/>
        <end position="356"/>
    </location>
</feature>
<dbReference type="Proteomes" id="UP000694392">
    <property type="component" value="Unplaced"/>
</dbReference>
<dbReference type="GO" id="GO:0032720">
    <property type="term" value="P:negative regulation of tumor necrosis factor production"/>
    <property type="evidence" value="ECO:0007669"/>
    <property type="project" value="Ensembl"/>
</dbReference>
<feature type="compositionally biased region" description="Acidic residues" evidence="14">
    <location>
        <begin position="346"/>
        <end position="356"/>
    </location>
</feature>
<dbReference type="GO" id="GO:0071650">
    <property type="term" value="P:negative regulation of chemokine (C-C motif) ligand 5 production"/>
    <property type="evidence" value="ECO:0007669"/>
    <property type="project" value="Ensembl"/>
</dbReference>
<dbReference type="InterPro" id="IPR014033">
    <property type="entry name" value="Arginase"/>
</dbReference>
<dbReference type="GO" id="GO:1903426">
    <property type="term" value="P:regulation of reactive oxygen species biosynthetic process"/>
    <property type="evidence" value="ECO:0007669"/>
    <property type="project" value="Ensembl"/>
</dbReference>
<dbReference type="AlphaFoldDB" id="A0A8D0HE18"/>
<dbReference type="GO" id="GO:0002829">
    <property type="term" value="P:negative regulation of type 2 immune response"/>
    <property type="evidence" value="ECO:0007669"/>
    <property type="project" value="Ensembl"/>
</dbReference>
<reference evidence="15" key="1">
    <citation type="submission" date="2025-08" db="UniProtKB">
        <authorList>
            <consortium name="Ensembl"/>
        </authorList>
    </citation>
    <scope>IDENTIFICATION</scope>
</reference>
<feature type="binding site" evidence="10">
    <location>
        <position position="122"/>
    </location>
    <ligand>
        <name>Mn(2+)</name>
        <dbReference type="ChEBI" id="CHEBI:29035"/>
        <label>1</label>
    </ligand>
</feature>
<dbReference type="Pfam" id="PF00491">
    <property type="entry name" value="Arginase"/>
    <property type="match status" value="1"/>
</dbReference>
<dbReference type="FunFam" id="3.40.800.10:FF:000008">
    <property type="entry name" value="Arginase"/>
    <property type="match status" value="1"/>
</dbReference>
<evidence type="ECO:0000256" key="8">
    <source>
        <dbReference type="ARBA" id="ARBA00023211"/>
    </source>
</evidence>
<dbReference type="PANTHER" id="PTHR43782:SF4">
    <property type="entry name" value="ARGINASE-2, MITOCHONDRIAL"/>
    <property type="match status" value="1"/>
</dbReference>
<dbReference type="NCBIfam" id="TIGR01229">
    <property type="entry name" value="rocF_arginase"/>
    <property type="match status" value="1"/>
</dbReference>
<dbReference type="PRINTS" id="PR00116">
    <property type="entry name" value="ARGINASE"/>
</dbReference>
<dbReference type="GO" id="GO:0005739">
    <property type="term" value="C:mitochondrion"/>
    <property type="evidence" value="ECO:0007669"/>
    <property type="project" value="Ensembl"/>
</dbReference>
<dbReference type="GO" id="GO:0071644">
    <property type="term" value="P:negative regulation of chemokine (C-C motif) ligand 4 production"/>
    <property type="evidence" value="ECO:0007669"/>
    <property type="project" value="Ensembl"/>
</dbReference>
<feature type="binding site" evidence="10">
    <location>
        <position position="149"/>
    </location>
    <ligand>
        <name>Mn(2+)</name>
        <dbReference type="ChEBI" id="CHEBI:29035"/>
        <label>1</label>
    </ligand>
</feature>
<dbReference type="GO" id="GO:0006525">
    <property type="term" value="P:arginine metabolic process"/>
    <property type="evidence" value="ECO:0007669"/>
    <property type="project" value="UniProtKB-KW"/>
</dbReference>
<dbReference type="EC" id="3.5.3.1" evidence="3 13"/>
<evidence type="ECO:0000256" key="1">
    <source>
        <dbReference type="ARBA" id="ARBA00005098"/>
    </source>
</evidence>
<dbReference type="GO" id="GO:0032700">
    <property type="term" value="P:negative regulation of interleukin-17 production"/>
    <property type="evidence" value="ECO:0007669"/>
    <property type="project" value="Ensembl"/>
</dbReference>
<evidence type="ECO:0000256" key="3">
    <source>
        <dbReference type="ARBA" id="ARBA00012168"/>
    </source>
</evidence>
<keyword evidence="8 10" id="KW-0464">Manganese</keyword>
<evidence type="ECO:0000256" key="11">
    <source>
        <dbReference type="PROSITE-ProRule" id="PRU00742"/>
    </source>
</evidence>
<evidence type="ECO:0000256" key="5">
    <source>
        <dbReference type="ARBA" id="ARBA00022503"/>
    </source>
</evidence>
<evidence type="ECO:0000256" key="6">
    <source>
        <dbReference type="ARBA" id="ARBA00022723"/>
    </source>
</evidence>
<keyword evidence="4 13" id="KW-0835">Urea cycle</keyword>